<accession>A0AAI9EEF6</accession>
<dbReference type="AlphaFoldDB" id="A0AAI9EEF6"/>
<evidence type="ECO:0000256" key="4">
    <source>
        <dbReference type="SAM" id="MobiDB-lite"/>
    </source>
</evidence>
<evidence type="ECO:0000256" key="3">
    <source>
        <dbReference type="RuleBase" id="RU364104"/>
    </source>
</evidence>
<organism evidence="5 6">
    <name type="scientific">Lecanosticta acicola</name>
    <dbReference type="NCBI Taxonomy" id="111012"/>
    <lineage>
        <taxon>Eukaryota</taxon>
        <taxon>Fungi</taxon>
        <taxon>Dikarya</taxon>
        <taxon>Ascomycota</taxon>
        <taxon>Pezizomycotina</taxon>
        <taxon>Dothideomycetes</taxon>
        <taxon>Dothideomycetidae</taxon>
        <taxon>Mycosphaerellales</taxon>
        <taxon>Mycosphaerellaceae</taxon>
        <taxon>Lecanosticta</taxon>
    </lineage>
</organism>
<comment type="function">
    <text evidence="3">Required for mitochondrial cytochrome c oxidase (COX) assembly and respiration.</text>
</comment>
<keyword evidence="3" id="KW-0472">Membrane</keyword>
<name>A0AAI9EEF6_9PEZI</name>
<keyword evidence="3" id="KW-0143">Chaperone</keyword>
<protein>
    <recommendedName>
        <fullName evidence="3">COX assembly mitochondrial protein</fullName>
    </recommendedName>
</protein>
<comment type="similarity">
    <text evidence="1 3">Belongs to the CMC family.</text>
</comment>
<dbReference type="PROSITE" id="PS51808">
    <property type="entry name" value="CHCH"/>
    <property type="match status" value="1"/>
</dbReference>
<comment type="caution">
    <text evidence="5">The sequence shown here is derived from an EMBL/GenBank/DDBJ whole genome shotgun (WGS) entry which is preliminary data.</text>
</comment>
<evidence type="ECO:0000256" key="1">
    <source>
        <dbReference type="ARBA" id="ARBA00007347"/>
    </source>
</evidence>
<evidence type="ECO:0000313" key="5">
    <source>
        <dbReference type="EMBL" id="CAK4033323.1"/>
    </source>
</evidence>
<keyword evidence="3" id="KW-0999">Mitochondrion inner membrane</keyword>
<reference evidence="5" key="1">
    <citation type="submission" date="2023-11" db="EMBL/GenBank/DDBJ databases">
        <authorList>
            <person name="Alioto T."/>
            <person name="Alioto T."/>
            <person name="Gomez Garrido J."/>
        </authorList>
    </citation>
    <scope>NUCLEOTIDE SEQUENCE</scope>
</reference>
<dbReference type="PANTHER" id="PTHR22977">
    <property type="entry name" value="COX ASSEMBLY MITOCHONDRIAL PROTEIN"/>
    <property type="match status" value="1"/>
</dbReference>
<feature type="region of interest" description="Disordered" evidence="4">
    <location>
        <begin position="1"/>
        <end position="31"/>
    </location>
</feature>
<feature type="compositionally biased region" description="Low complexity" evidence="4">
    <location>
        <begin position="14"/>
        <end position="24"/>
    </location>
</feature>
<dbReference type="Proteomes" id="UP001296104">
    <property type="component" value="Unassembled WGS sequence"/>
</dbReference>
<dbReference type="GO" id="GO:0005743">
    <property type="term" value="C:mitochondrial inner membrane"/>
    <property type="evidence" value="ECO:0007669"/>
    <property type="project" value="UniProtKB-SubCell"/>
</dbReference>
<dbReference type="PANTHER" id="PTHR22977:SF5">
    <property type="entry name" value="COX ASSEMBLY MITOCHONDRIAL PROTEIN HOMOLOG"/>
    <property type="match status" value="1"/>
</dbReference>
<dbReference type="EMBL" id="CAVMBE010000083">
    <property type="protein sequence ID" value="CAK4033323.1"/>
    <property type="molecule type" value="Genomic_DNA"/>
</dbReference>
<comment type="subcellular location">
    <subcellularLocation>
        <location evidence="3">Mitochondrion inner membrane</location>
    </subcellularLocation>
</comment>
<dbReference type="Pfam" id="PF08583">
    <property type="entry name" value="Cmc1"/>
    <property type="match status" value="1"/>
</dbReference>
<dbReference type="InterPro" id="IPR013892">
    <property type="entry name" value="Cyt_c_biogenesis_Cmc1-like"/>
</dbReference>
<keyword evidence="6" id="KW-1185">Reference proteome</keyword>
<evidence type="ECO:0000256" key="2">
    <source>
        <dbReference type="ARBA" id="ARBA00023157"/>
    </source>
</evidence>
<keyword evidence="2" id="KW-1015">Disulfide bond</keyword>
<keyword evidence="3" id="KW-0496">Mitochondrion</keyword>
<evidence type="ECO:0000313" key="6">
    <source>
        <dbReference type="Proteomes" id="UP001296104"/>
    </source>
</evidence>
<gene>
    <name evidence="5" type="ORF">LECACI_7A008481</name>
</gene>
<proteinExistence type="inferred from homology"/>
<sequence length="139" mass="16324">MAAAMTSQPPPNPKSSIPNPSRSPLPLSASQEQQVRELYFKRVRQKCADEVRDFAACCSSRTFTATFMCRKEQKAMNNCMKQYATQAEQDAAREEWFATIDKRREEREKKEAKRKEDEKFWKEWWDKDSKKPGHADEKN</sequence>